<dbReference type="STRING" id="320771.Cflav_PD4549"/>
<proteinExistence type="predicted"/>
<protein>
    <recommendedName>
        <fullName evidence="3">N-acetyltransferase domain-containing protein</fullName>
    </recommendedName>
</protein>
<dbReference type="AlphaFoldDB" id="B9XDZ5"/>
<name>B9XDZ5_PEDPL</name>
<gene>
    <name evidence="1" type="ORF">Cflav_PD4549</name>
</gene>
<evidence type="ECO:0000313" key="1">
    <source>
        <dbReference type="EMBL" id="EEF61886.1"/>
    </source>
</evidence>
<accession>B9XDZ5</accession>
<dbReference type="OrthoDB" id="1550555at2"/>
<dbReference type="Proteomes" id="UP000003688">
    <property type="component" value="Unassembled WGS sequence"/>
</dbReference>
<sequence>MAGTIIAGAVKPKITQGVTFFLAAKSDDAEIRQLLRETAMNGEVQLSLEREPDFFEDIPYLGEQKTTVIAREGNRLVCVGSCSIRSRFVNGKPQRVGYLTGLRLNAKSAGRFDVLRRGYRFFSELQKSEQADCYFTSIAEGNERAIQFLERGLPGMPVYKFLCGFATLLIPVPRGVKGQSKANAKSQFFTGGNGWQISPGQEQDVAELCAGLNSQAHDYQLSPCWTPDNIAALKHLGLGLKDFCIVRENQRMIACAAVWDQRSFKQTVVRGYSRRLAFIRPWINAAAFMAGRPGMPSVGLTLAHAPVCHLMVAEDQPAILVALIKELFLKAASKQIEFLTLGFAAGDPRLQTVLSNFPHHQYKSRLYTVRWPGTDRAEPSPIDGRLSPEVALL</sequence>
<dbReference type="EMBL" id="ABOX02000007">
    <property type="protein sequence ID" value="EEF61886.1"/>
    <property type="molecule type" value="Genomic_DNA"/>
</dbReference>
<evidence type="ECO:0000313" key="2">
    <source>
        <dbReference type="Proteomes" id="UP000003688"/>
    </source>
</evidence>
<comment type="caution">
    <text evidence="1">The sequence shown here is derived from an EMBL/GenBank/DDBJ whole genome shotgun (WGS) entry which is preliminary data.</text>
</comment>
<evidence type="ECO:0008006" key="3">
    <source>
        <dbReference type="Google" id="ProtNLM"/>
    </source>
</evidence>
<organism evidence="1 2">
    <name type="scientific">Pedosphaera parvula (strain Ellin514)</name>
    <dbReference type="NCBI Taxonomy" id="320771"/>
    <lineage>
        <taxon>Bacteria</taxon>
        <taxon>Pseudomonadati</taxon>
        <taxon>Verrucomicrobiota</taxon>
        <taxon>Pedosphaerae</taxon>
        <taxon>Pedosphaerales</taxon>
        <taxon>Pedosphaeraceae</taxon>
        <taxon>Pedosphaera</taxon>
    </lineage>
</organism>
<dbReference type="RefSeq" id="WP_007414043.1">
    <property type="nucleotide sequence ID" value="NZ_ABOX02000007.1"/>
</dbReference>
<keyword evidence="2" id="KW-1185">Reference proteome</keyword>
<reference evidence="1 2" key="1">
    <citation type="journal article" date="2011" name="J. Bacteriol.">
        <title>Genome sequence of 'Pedosphaera parvula' Ellin514, an aerobic Verrucomicrobial isolate from pasture soil.</title>
        <authorList>
            <person name="Kant R."/>
            <person name="van Passel M.W."/>
            <person name="Sangwan P."/>
            <person name="Palva A."/>
            <person name="Lucas S."/>
            <person name="Copeland A."/>
            <person name="Lapidus A."/>
            <person name="Glavina Del Rio T."/>
            <person name="Dalin E."/>
            <person name="Tice H."/>
            <person name="Bruce D."/>
            <person name="Goodwin L."/>
            <person name="Pitluck S."/>
            <person name="Chertkov O."/>
            <person name="Larimer F.W."/>
            <person name="Land M.L."/>
            <person name="Hauser L."/>
            <person name="Brettin T.S."/>
            <person name="Detter J.C."/>
            <person name="Han S."/>
            <person name="de Vos W.M."/>
            <person name="Janssen P.H."/>
            <person name="Smidt H."/>
        </authorList>
    </citation>
    <scope>NUCLEOTIDE SEQUENCE [LARGE SCALE GENOMIC DNA]</scope>
    <source>
        <strain evidence="1 2">Ellin514</strain>
    </source>
</reference>